<evidence type="ECO:0000256" key="3">
    <source>
        <dbReference type="ARBA" id="ARBA00022692"/>
    </source>
</evidence>
<evidence type="ECO:0000256" key="1">
    <source>
        <dbReference type="ARBA" id="ARBA00004651"/>
    </source>
</evidence>
<evidence type="ECO:0000313" key="9">
    <source>
        <dbReference type="EMBL" id="ABU82581.1"/>
    </source>
</evidence>
<keyword evidence="10" id="KW-1185">Reference proteome</keyword>
<dbReference type="AlphaFoldDB" id="A8ACC9"/>
<dbReference type="InterPro" id="IPR000045">
    <property type="entry name" value="Prepilin_IV_endopep_pep"/>
</dbReference>
<dbReference type="PANTHER" id="PTHR36506:SF1">
    <property type="entry name" value="PREFLAGELLIN PEPTIDASE"/>
    <property type="match status" value="1"/>
</dbReference>
<dbReference type="RefSeq" id="WP_012123545.1">
    <property type="nucleotide sequence ID" value="NC_009776.1"/>
</dbReference>
<name>A8ACC9_IGNH4</name>
<dbReference type="GO" id="GO:0005886">
    <property type="term" value="C:plasma membrane"/>
    <property type="evidence" value="ECO:0007669"/>
    <property type="project" value="UniProtKB-SubCell"/>
</dbReference>
<dbReference type="eggNOG" id="arCOG02298">
    <property type="taxonomic scope" value="Archaea"/>
</dbReference>
<feature type="transmembrane region" description="Helical" evidence="6">
    <location>
        <begin position="89"/>
        <end position="107"/>
    </location>
</feature>
<feature type="transmembrane region" description="Helical" evidence="6">
    <location>
        <begin position="62"/>
        <end position="82"/>
    </location>
</feature>
<dbReference type="KEGG" id="iho:Igni_1405"/>
<keyword evidence="3 6" id="KW-0812">Transmembrane</keyword>
<gene>
    <name evidence="9" type="ordered locus">Igni_1405</name>
</gene>
<feature type="domain" description="Prepilin type IV endopeptidase peptidase" evidence="7">
    <location>
        <begin position="13"/>
        <end position="132"/>
    </location>
</feature>
<keyword evidence="5 6" id="KW-0472">Membrane</keyword>
<dbReference type="PhylomeDB" id="A8ACC9"/>
<dbReference type="InterPro" id="IPR052218">
    <property type="entry name" value="Preflagellin_Peptidase"/>
</dbReference>
<evidence type="ECO:0000259" key="7">
    <source>
        <dbReference type="Pfam" id="PF01478"/>
    </source>
</evidence>
<evidence type="ECO:0000259" key="8">
    <source>
        <dbReference type="Pfam" id="PF06847"/>
    </source>
</evidence>
<protein>
    <submittedName>
        <fullName evidence="9">Peptidase A24A, prepilin type IV</fullName>
    </submittedName>
</protein>
<dbReference type="InterPro" id="IPR009655">
    <property type="entry name" value="Preflagellin_peptidase_C"/>
</dbReference>
<dbReference type="Pfam" id="PF06847">
    <property type="entry name" value="Arc_PepC_II"/>
    <property type="match status" value="1"/>
</dbReference>
<dbReference type="Proteomes" id="UP000000262">
    <property type="component" value="Chromosome"/>
</dbReference>
<evidence type="ECO:0000256" key="2">
    <source>
        <dbReference type="ARBA" id="ARBA00022475"/>
    </source>
</evidence>
<sequence length="263" mass="29782">MDLWLLDVYRTALALVVLSYASYLDWKTREIPPKLWATAALLALPASLYEAVTLSSAGLGDYVVFSFLSGAIIILVLALLMLRNMMGGADVLAFLFITVDMPWYPFALGGPRALLPVPLLTLLYSTILAALWVPLRLISNLLNDDFVSHAKELNVTGLKLLRLATSARVVKVKDYFKMKFWFPLELVQYKDDKVERLLRTTFSIDEEYEDHQRKIKEFVDAGFLSEDEKIFVTYGIPFIIYITGGLLVALLIGDIPIRWLLTR</sequence>
<feature type="transmembrane region" description="Helical" evidence="6">
    <location>
        <begin position="113"/>
        <end position="133"/>
    </location>
</feature>
<dbReference type="HOGENOM" id="CLU_086258_0_0_2"/>
<accession>A8ACC9</accession>
<feature type="transmembrane region" description="Helical" evidence="6">
    <location>
        <begin position="238"/>
        <end position="261"/>
    </location>
</feature>
<evidence type="ECO:0000256" key="6">
    <source>
        <dbReference type="SAM" id="Phobius"/>
    </source>
</evidence>
<dbReference type="OrthoDB" id="19094at2157"/>
<dbReference type="GeneID" id="5561823"/>
<dbReference type="EMBL" id="CP000816">
    <property type="protein sequence ID" value="ABU82581.1"/>
    <property type="molecule type" value="Genomic_DNA"/>
</dbReference>
<reference evidence="9 10" key="1">
    <citation type="journal article" date="2008" name="Genome Biol.">
        <title>A genomic analysis of the archaeal system Ignicoccus hospitalis-Nanoarchaeum equitans.</title>
        <authorList>
            <person name="Podar M."/>
            <person name="Anderson I."/>
            <person name="Makarova K.S."/>
            <person name="Elkins J.G."/>
            <person name="Ivanova N."/>
            <person name="Wall M.A."/>
            <person name="Lykidis A."/>
            <person name="Mavromatis K."/>
            <person name="Sun H."/>
            <person name="Hudson M.E."/>
            <person name="Chen W."/>
            <person name="Deciu C."/>
            <person name="Hutchison D."/>
            <person name="Eads J.R."/>
            <person name="Anderson A."/>
            <person name="Fernandes F."/>
            <person name="Szeto E."/>
            <person name="Lapidus A."/>
            <person name="Kyrpides N.C."/>
            <person name="Saier M.H.Jr."/>
            <person name="Richardson P.M."/>
            <person name="Rachel R."/>
            <person name="Huber H."/>
            <person name="Eisen J.A."/>
            <person name="Koonin E.V."/>
            <person name="Keller M."/>
            <person name="Stetter K.O."/>
        </authorList>
    </citation>
    <scope>NUCLEOTIDE SEQUENCE [LARGE SCALE GENOMIC DNA]</scope>
    <source>
        <strain evidence="10">KIN4/I / DSM 18386 / JCM 14125</strain>
    </source>
</reference>
<organism evidence="9 10">
    <name type="scientific">Ignicoccus hospitalis (strain KIN4/I / DSM 18386 / JCM 14125)</name>
    <dbReference type="NCBI Taxonomy" id="453591"/>
    <lineage>
        <taxon>Archaea</taxon>
        <taxon>Thermoproteota</taxon>
        <taxon>Thermoprotei</taxon>
        <taxon>Desulfurococcales</taxon>
        <taxon>Desulfurococcaceae</taxon>
        <taxon>Ignicoccus</taxon>
    </lineage>
</organism>
<evidence type="ECO:0000313" key="10">
    <source>
        <dbReference type="Proteomes" id="UP000000262"/>
    </source>
</evidence>
<dbReference type="PANTHER" id="PTHR36506">
    <property type="entry name" value="PREFLAGELLIN PEPTIDASE"/>
    <property type="match status" value="1"/>
</dbReference>
<dbReference type="STRING" id="453591.Igni_1405"/>
<dbReference type="Gene3D" id="1.20.120.1220">
    <property type="match status" value="1"/>
</dbReference>
<evidence type="ECO:0000256" key="4">
    <source>
        <dbReference type="ARBA" id="ARBA00022989"/>
    </source>
</evidence>
<evidence type="ECO:0000256" key="5">
    <source>
        <dbReference type="ARBA" id="ARBA00023136"/>
    </source>
</evidence>
<keyword evidence="4 6" id="KW-1133">Transmembrane helix</keyword>
<feature type="domain" description="Preflagellin peptidase C-terminal" evidence="8">
    <location>
        <begin position="161"/>
        <end position="255"/>
    </location>
</feature>
<comment type="subcellular location">
    <subcellularLocation>
        <location evidence="1">Cell membrane</location>
        <topology evidence="1">Multi-pass membrane protein</topology>
    </subcellularLocation>
</comment>
<dbReference type="Pfam" id="PF01478">
    <property type="entry name" value="Peptidase_A24"/>
    <property type="match status" value="1"/>
</dbReference>
<proteinExistence type="predicted"/>
<dbReference type="GO" id="GO:0004190">
    <property type="term" value="F:aspartic-type endopeptidase activity"/>
    <property type="evidence" value="ECO:0007669"/>
    <property type="project" value="InterPro"/>
</dbReference>
<keyword evidence="2" id="KW-1003">Cell membrane</keyword>